<protein>
    <submittedName>
        <fullName evidence="1">Uncharacterized protein</fullName>
    </submittedName>
</protein>
<dbReference type="AlphaFoldDB" id="A0AAD7LL04"/>
<evidence type="ECO:0000313" key="2">
    <source>
        <dbReference type="Proteomes" id="UP001163823"/>
    </source>
</evidence>
<gene>
    <name evidence="1" type="ORF">O6P43_019829</name>
</gene>
<keyword evidence="2" id="KW-1185">Reference proteome</keyword>
<name>A0AAD7LL04_QUISA</name>
<accession>A0AAD7LL04</accession>
<sequence>MLYVGVDFSDESLPSCAKSLPSVVRRRNMSMRLRINIAQILLYIQPTSDDPLWFNIVKQDRREVTKECMGRGST</sequence>
<dbReference type="KEGG" id="qsa:O6P43_019829"/>
<evidence type="ECO:0000313" key="1">
    <source>
        <dbReference type="EMBL" id="KAJ7959221.1"/>
    </source>
</evidence>
<organism evidence="1 2">
    <name type="scientific">Quillaja saponaria</name>
    <name type="common">Soap bark tree</name>
    <dbReference type="NCBI Taxonomy" id="32244"/>
    <lineage>
        <taxon>Eukaryota</taxon>
        <taxon>Viridiplantae</taxon>
        <taxon>Streptophyta</taxon>
        <taxon>Embryophyta</taxon>
        <taxon>Tracheophyta</taxon>
        <taxon>Spermatophyta</taxon>
        <taxon>Magnoliopsida</taxon>
        <taxon>eudicotyledons</taxon>
        <taxon>Gunneridae</taxon>
        <taxon>Pentapetalae</taxon>
        <taxon>rosids</taxon>
        <taxon>fabids</taxon>
        <taxon>Fabales</taxon>
        <taxon>Quillajaceae</taxon>
        <taxon>Quillaja</taxon>
    </lineage>
</organism>
<reference evidence="1" key="1">
    <citation type="journal article" date="2023" name="Science">
        <title>Elucidation of the pathway for biosynthesis of saponin adjuvants from the soapbark tree.</title>
        <authorList>
            <person name="Reed J."/>
            <person name="Orme A."/>
            <person name="El-Demerdash A."/>
            <person name="Owen C."/>
            <person name="Martin L.B.B."/>
            <person name="Misra R.C."/>
            <person name="Kikuchi S."/>
            <person name="Rejzek M."/>
            <person name="Martin A.C."/>
            <person name="Harkess A."/>
            <person name="Leebens-Mack J."/>
            <person name="Louveau T."/>
            <person name="Stephenson M.J."/>
            <person name="Osbourn A."/>
        </authorList>
    </citation>
    <scope>NUCLEOTIDE SEQUENCE</scope>
    <source>
        <strain evidence="1">S10</strain>
    </source>
</reference>
<dbReference type="EMBL" id="JARAOO010000008">
    <property type="protein sequence ID" value="KAJ7959221.1"/>
    <property type="molecule type" value="Genomic_DNA"/>
</dbReference>
<comment type="caution">
    <text evidence="1">The sequence shown here is derived from an EMBL/GenBank/DDBJ whole genome shotgun (WGS) entry which is preliminary data.</text>
</comment>
<proteinExistence type="predicted"/>
<dbReference type="Proteomes" id="UP001163823">
    <property type="component" value="Chromosome 8"/>
</dbReference>